<evidence type="ECO:0000313" key="2">
    <source>
        <dbReference type="Proteomes" id="UP000266906"/>
    </source>
</evidence>
<dbReference type="GO" id="GO:0003677">
    <property type="term" value="F:DNA binding"/>
    <property type="evidence" value="ECO:0007669"/>
    <property type="project" value="UniProtKB-KW"/>
</dbReference>
<evidence type="ECO:0000313" key="1">
    <source>
        <dbReference type="EMBL" id="RPE35269.1"/>
    </source>
</evidence>
<dbReference type="RefSeq" id="WP_123818784.1">
    <property type="nucleotide sequence ID" value="NZ_RKQG01000001.1"/>
</dbReference>
<keyword evidence="1" id="KW-0238">DNA-binding</keyword>
<dbReference type="EMBL" id="RKQG01000001">
    <property type="protein sequence ID" value="RPE35269.1"/>
    <property type="molecule type" value="Genomic_DNA"/>
</dbReference>
<keyword evidence="2" id="KW-1185">Reference proteome</keyword>
<protein>
    <submittedName>
        <fullName evidence="1">Winged helix DNA-binding protein</fullName>
    </submittedName>
</protein>
<dbReference type="PANTHER" id="PTHR38479:SF2">
    <property type="entry name" value="WINGED HELIX DNA-BINDING DOMAIN-CONTAINING PROTEIN"/>
    <property type="match status" value="1"/>
</dbReference>
<sequence>MPDVRTLSDRELTVGYFERQLLHRKQELTAAAAVSRLAALQAQYSPSPHLALWARLPGFGQPELEAALRDGTVVKSTLMRGTLHLVPGADYGHLAAAWRRRWLTELRGRHRDTGLDEAALEASLRSFAAVPRSAEELREHTALASGGRVRAEDLLHYPRALLPLVHVAPSGHWRAHGKPRMVLWDGELPPEPAATARLVRRYLAGYGPASRADVAHFGGLRLGQVDPALAELDRQGGLVRHRAEDGRELLDLPGAPPPSDPDRELPVRFLPKWDAALLSHADRTRMLPAAIHRQVYRAVNGTLLASYLVDGLVAGVWEHRCTRGAAVLTLTPLLPHARRPELEREGERLLAFLEPGAESRTVAFAS</sequence>
<proteinExistence type="predicted"/>
<accession>A0A3N4RWA9</accession>
<gene>
    <name evidence="1" type="ORF">EDD38_3616</name>
</gene>
<dbReference type="InterPro" id="IPR009351">
    <property type="entry name" value="AlkZ-like"/>
</dbReference>
<dbReference type="AlphaFoldDB" id="A0A3N4RWA9"/>
<dbReference type="PANTHER" id="PTHR38479">
    <property type="entry name" value="LMO0824 PROTEIN"/>
    <property type="match status" value="1"/>
</dbReference>
<dbReference type="Proteomes" id="UP000266906">
    <property type="component" value="Unassembled WGS sequence"/>
</dbReference>
<dbReference type="Pfam" id="PF06224">
    <property type="entry name" value="AlkZ-like"/>
    <property type="match status" value="1"/>
</dbReference>
<organism evidence="1 2">
    <name type="scientific">Kitasatospora cineracea</name>
    <dbReference type="NCBI Taxonomy" id="88074"/>
    <lineage>
        <taxon>Bacteria</taxon>
        <taxon>Bacillati</taxon>
        <taxon>Actinomycetota</taxon>
        <taxon>Actinomycetes</taxon>
        <taxon>Kitasatosporales</taxon>
        <taxon>Streptomycetaceae</taxon>
        <taxon>Kitasatospora</taxon>
    </lineage>
</organism>
<name>A0A3N4RWA9_9ACTN</name>
<reference evidence="1 2" key="1">
    <citation type="submission" date="2018-11" db="EMBL/GenBank/DDBJ databases">
        <title>Sequencing the genomes of 1000 actinobacteria strains.</title>
        <authorList>
            <person name="Klenk H.-P."/>
        </authorList>
    </citation>
    <scope>NUCLEOTIDE SEQUENCE [LARGE SCALE GENOMIC DNA]</scope>
    <source>
        <strain evidence="1 2">DSM 44781</strain>
    </source>
</reference>
<comment type="caution">
    <text evidence="1">The sequence shown here is derived from an EMBL/GenBank/DDBJ whole genome shotgun (WGS) entry which is preliminary data.</text>
</comment>